<sequence>MKKETFLLFSQKNKFTKSKETSLLLLMICWREEMFLHQHQQQTSWFKITIRFLFISKTERTLQTS</sequence>
<reference evidence="1" key="2">
    <citation type="submission" date="2015-03" db="EMBL/GenBank/DDBJ databases">
        <authorList>
            <person name="Chow C.-E.T."/>
            <person name="Winget D.M."/>
            <person name="White R.A.III."/>
            <person name="Hallam S.J."/>
            <person name="Suttle C.A."/>
        </authorList>
    </citation>
    <scope>NUCLEOTIDE SEQUENCE</scope>
    <source>
        <strain evidence="1">Oxic1_5</strain>
    </source>
</reference>
<name>A0A0F7L7T4_9VIRU</name>
<evidence type="ECO:0000313" key="1">
    <source>
        <dbReference type="EMBL" id="AKH48000.1"/>
    </source>
</evidence>
<protein>
    <submittedName>
        <fullName evidence="1">Uncharacterized protein</fullName>
    </submittedName>
</protein>
<accession>A0A0F7L7T4</accession>
<organism evidence="1">
    <name type="scientific">uncultured marine virus</name>
    <dbReference type="NCBI Taxonomy" id="186617"/>
    <lineage>
        <taxon>Viruses</taxon>
        <taxon>environmental samples</taxon>
    </lineage>
</organism>
<proteinExistence type="predicted"/>
<dbReference type="EMBL" id="KR029600">
    <property type="protein sequence ID" value="AKH48000.1"/>
    <property type="molecule type" value="Genomic_DNA"/>
</dbReference>
<reference evidence="1" key="1">
    <citation type="journal article" date="2015" name="Front. Microbiol.">
        <title>Combining genomic sequencing methods to explore viral diversity and reveal potential virus-host interactions.</title>
        <authorList>
            <person name="Chow C.E."/>
            <person name="Winget D.M."/>
            <person name="White R.A.III."/>
            <person name="Hallam S.J."/>
            <person name="Suttle C.A."/>
        </authorList>
    </citation>
    <scope>NUCLEOTIDE SEQUENCE</scope>
    <source>
        <strain evidence="1">Oxic1_5</strain>
    </source>
</reference>